<keyword evidence="2" id="KW-1185">Reference proteome</keyword>
<dbReference type="PANTHER" id="PTHR35802">
    <property type="entry name" value="PROTEASE SYNTHASE AND SPORULATION PROTEIN PAI 2"/>
    <property type="match status" value="1"/>
</dbReference>
<dbReference type="InterPro" id="IPR012349">
    <property type="entry name" value="Split_barrel_FMN-bd"/>
</dbReference>
<dbReference type="EMBL" id="PXYK01000006">
    <property type="protein sequence ID" value="PSJ62686.1"/>
    <property type="molecule type" value="Genomic_DNA"/>
</dbReference>
<name>A0A2P7SJL6_9HYPH</name>
<dbReference type="Proteomes" id="UP000241229">
    <property type="component" value="Unassembled WGS sequence"/>
</dbReference>
<evidence type="ECO:0000313" key="1">
    <source>
        <dbReference type="EMBL" id="PSJ62686.1"/>
    </source>
</evidence>
<dbReference type="PIRSF" id="PIRSF010372">
    <property type="entry name" value="PaiB"/>
    <property type="match status" value="1"/>
</dbReference>
<dbReference type="InterPro" id="IPR007396">
    <property type="entry name" value="TR_PAI2-type"/>
</dbReference>
<dbReference type="SUPFAM" id="SSF50475">
    <property type="entry name" value="FMN-binding split barrel"/>
    <property type="match status" value="1"/>
</dbReference>
<proteinExistence type="predicted"/>
<organism evidence="1 2">
    <name type="scientific">Kumtagia ephedrae</name>
    <dbReference type="NCBI Taxonomy" id="2116701"/>
    <lineage>
        <taxon>Bacteria</taxon>
        <taxon>Pseudomonadati</taxon>
        <taxon>Pseudomonadota</taxon>
        <taxon>Alphaproteobacteria</taxon>
        <taxon>Hyphomicrobiales</taxon>
        <taxon>Phyllobacteriaceae</taxon>
        <taxon>Kumtagia</taxon>
    </lineage>
</organism>
<gene>
    <name evidence="1" type="ORF">C7I84_07915</name>
</gene>
<dbReference type="OrthoDB" id="9794948at2"/>
<dbReference type="RefSeq" id="WP_106771786.1">
    <property type="nucleotide sequence ID" value="NZ_PXYK01000006.1"/>
</dbReference>
<sequence length="215" mass="23434">MYTPPAFRDDDQQSLRATIRAARLANFVTATTEGPLATPLPLYLDESEREHGVIYGHLAKANPQWRVPPLGDGLAIFMGPDAYVTPSWYATKQETGKVVPTWNYVAVHAYGPVEFFTDPGRLLQVVSRLTDLHEGERPSPWTVSDAPADFIQAQLRGIVGLRMPIARLEGKRKMSQNRAAADRAGVASGLAASARASDRDAARLIPREDLLAGSA</sequence>
<dbReference type="PANTHER" id="PTHR35802:SF1">
    <property type="entry name" value="PROTEASE SYNTHASE AND SPORULATION PROTEIN PAI 2"/>
    <property type="match status" value="1"/>
</dbReference>
<accession>A0A2P7SJL6</accession>
<dbReference type="AlphaFoldDB" id="A0A2P7SJL6"/>
<reference evidence="1 2" key="1">
    <citation type="submission" date="2018-03" db="EMBL/GenBank/DDBJ databases">
        <title>The draft genome of Mesorhizobium sp. 6GN-30.</title>
        <authorList>
            <person name="Liu L."/>
            <person name="Li L."/>
            <person name="Wang T."/>
            <person name="Zhang X."/>
            <person name="Liang L."/>
        </authorList>
    </citation>
    <scope>NUCLEOTIDE SEQUENCE [LARGE SCALE GENOMIC DNA]</scope>
    <source>
        <strain evidence="1 2">6GN30</strain>
    </source>
</reference>
<dbReference type="Pfam" id="PF04299">
    <property type="entry name" value="FMN_bind_2"/>
    <property type="match status" value="1"/>
</dbReference>
<comment type="caution">
    <text evidence="1">The sequence shown here is derived from an EMBL/GenBank/DDBJ whole genome shotgun (WGS) entry which is preliminary data.</text>
</comment>
<dbReference type="Gene3D" id="2.30.110.10">
    <property type="entry name" value="Electron Transport, Fmn-binding Protein, Chain A"/>
    <property type="match status" value="1"/>
</dbReference>
<protein>
    <submittedName>
        <fullName evidence="1">Transcriptional regulator</fullName>
    </submittedName>
</protein>
<evidence type="ECO:0000313" key="2">
    <source>
        <dbReference type="Proteomes" id="UP000241229"/>
    </source>
</evidence>